<accession>A0A1I3GKX0</accession>
<evidence type="ECO:0000259" key="8">
    <source>
        <dbReference type="Pfam" id="PF13567"/>
    </source>
</evidence>
<dbReference type="EMBL" id="FORA01000001">
    <property type="protein sequence ID" value="SFI24145.1"/>
    <property type="molecule type" value="Genomic_DNA"/>
</dbReference>
<feature type="transmembrane region" description="Helical" evidence="6">
    <location>
        <begin position="307"/>
        <end position="323"/>
    </location>
</feature>
<dbReference type="InterPro" id="IPR052159">
    <property type="entry name" value="Competence_DNA_uptake"/>
</dbReference>
<feature type="transmembrane region" description="Helical" evidence="6">
    <location>
        <begin position="378"/>
        <end position="396"/>
    </location>
</feature>
<protein>
    <submittedName>
        <fullName evidence="9">Competence protein ComEC</fullName>
    </submittedName>
</protein>
<dbReference type="NCBIfam" id="TIGR00360">
    <property type="entry name" value="ComEC_N-term"/>
    <property type="match status" value="1"/>
</dbReference>
<dbReference type="PANTHER" id="PTHR30619:SF1">
    <property type="entry name" value="RECOMBINATION PROTEIN 2"/>
    <property type="match status" value="1"/>
</dbReference>
<feature type="transmembrane region" description="Helical" evidence="6">
    <location>
        <begin position="30"/>
        <end position="47"/>
    </location>
</feature>
<feature type="transmembrane region" description="Helical" evidence="6">
    <location>
        <begin position="408"/>
        <end position="431"/>
    </location>
</feature>
<proteinExistence type="predicted"/>
<evidence type="ECO:0000256" key="5">
    <source>
        <dbReference type="ARBA" id="ARBA00023136"/>
    </source>
</evidence>
<dbReference type="InterPro" id="IPR025405">
    <property type="entry name" value="DUF4131"/>
</dbReference>
<keyword evidence="10" id="KW-1185">Reference proteome</keyword>
<keyword evidence="3 6" id="KW-0812">Transmembrane</keyword>
<feature type="transmembrane region" description="Helical" evidence="6">
    <location>
        <begin position="54"/>
        <end position="72"/>
    </location>
</feature>
<dbReference type="AlphaFoldDB" id="A0A1I3GKX0"/>
<gene>
    <name evidence="9" type="ORF">SAMN04488095_0238</name>
</gene>
<keyword evidence="2" id="KW-1003">Cell membrane</keyword>
<evidence type="ECO:0000256" key="4">
    <source>
        <dbReference type="ARBA" id="ARBA00022989"/>
    </source>
</evidence>
<comment type="subcellular location">
    <subcellularLocation>
        <location evidence="1">Cell membrane</location>
        <topology evidence="1">Multi-pass membrane protein</topology>
    </subcellularLocation>
</comment>
<evidence type="ECO:0000256" key="1">
    <source>
        <dbReference type="ARBA" id="ARBA00004651"/>
    </source>
</evidence>
<dbReference type="Pfam" id="PF13567">
    <property type="entry name" value="DUF4131"/>
    <property type="match status" value="1"/>
</dbReference>
<feature type="transmembrane region" description="Helical" evidence="6">
    <location>
        <begin position="267"/>
        <end position="287"/>
    </location>
</feature>
<dbReference type="RefSeq" id="WP_092776211.1">
    <property type="nucleotide sequence ID" value="NZ_FORA01000001.1"/>
</dbReference>
<feature type="domain" description="ComEC/Rec2-related protein" evidence="7">
    <location>
        <begin position="247"/>
        <end position="520"/>
    </location>
</feature>
<dbReference type="Proteomes" id="UP000199110">
    <property type="component" value="Unassembled WGS sequence"/>
</dbReference>
<name>A0A1I3GKX0_9RHOB</name>
<reference evidence="9 10" key="1">
    <citation type="submission" date="2016-10" db="EMBL/GenBank/DDBJ databases">
        <authorList>
            <person name="de Groot N.N."/>
        </authorList>
    </citation>
    <scope>NUCLEOTIDE SEQUENCE [LARGE SCALE GENOMIC DNA]</scope>
    <source>
        <strain evidence="9 10">DSM 19073</strain>
    </source>
</reference>
<evidence type="ECO:0000256" key="3">
    <source>
        <dbReference type="ARBA" id="ARBA00022692"/>
    </source>
</evidence>
<feature type="transmembrane region" description="Helical" evidence="6">
    <location>
        <begin position="78"/>
        <end position="96"/>
    </location>
</feature>
<evidence type="ECO:0000256" key="2">
    <source>
        <dbReference type="ARBA" id="ARBA00022475"/>
    </source>
</evidence>
<evidence type="ECO:0000256" key="6">
    <source>
        <dbReference type="SAM" id="Phobius"/>
    </source>
</evidence>
<feature type="transmembrane region" description="Helical" evidence="6">
    <location>
        <begin position="437"/>
        <end position="464"/>
    </location>
</feature>
<sequence>MHPSDVAPPAPPSLWLRAVELCHGLRGHRLPWAALAFGTGVGLYFALPVEPGPGTVAALSASALALVLLGWLTRASVGLLALMAAVVLAGVLVAQFRTQMVAGPVLSFRYYGAVEGRIVMIDRSASGAPRLTLDQVRLDRFAPDETPRRVRISLQSDSAIPKPGTRVMTTAHLSPPSGPTEPGGFDFQRHAFFLQLGAVGYSRVPLLRAEAPTPSLAMWVEQVRKFIGDGLRARMPGQVGEVAAAITTGDRAGLSDDVTVDLRASNLAHLLAISGLHMGLLVGFVFWSVRGGLALFPRIALVHPTRAWAAATALPFATAYLFLSGGSVATQRAFVMAAVMLGAILIGRRALSIRSVAMAAILILLWHPESLVGPGFQMSFAATGALVLAFGAIARSDRAHWMRGWRGAVMALLVSSIVAGLATAPIAALHFNRLGQFGVLANVLAVPMMGILVMPLLLVGLLLWPIGLETIPLKVAGWGIEWILWVADFVAELPGAVTTVPAPVWQVLPLLGLALGVLGAARSHVGRGIGVAVMGAAFVVWAQSDRPDLLISDDGRLIGVATPEGRWLNRDSGVGYVAGAWLENDGDPGSQPLAAARDQLWPVAWPPIHAAATPGQAERAVEACRRAPGLLILPDKLGAPVPSCDVYDIDRLRQTGAVAIRFSDMGPQVVTAREMQGQRPWSTP</sequence>
<dbReference type="InterPro" id="IPR004477">
    <property type="entry name" value="ComEC_N"/>
</dbReference>
<evidence type="ECO:0000313" key="10">
    <source>
        <dbReference type="Proteomes" id="UP000199110"/>
    </source>
</evidence>
<dbReference type="Pfam" id="PF03772">
    <property type="entry name" value="Competence"/>
    <property type="match status" value="1"/>
</dbReference>
<evidence type="ECO:0000313" key="9">
    <source>
        <dbReference type="EMBL" id="SFI24145.1"/>
    </source>
</evidence>
<dbReference type="STRING" id="390807.SAMN04488095_0238"/>
<keyword evidence="5 6" id="KW-0472">Membrane</keyword>
<feature type="transmembrane region" description="Helical" evidence="6">
    <location>
        <begin position="335"/>
        <end position="366"/>
    </location>
</feature>
<organism evidence="9 10">
    <name type="scientific">Jannaschia pohangensis</name>
    <dbReference type="NCBI Taxonomy" id="390807"/>
    <lineage>
        <taxon>Bacteria</taxon>
        <taxon>Pseudomonadati</taxon>
        <taxon>Pseudomonadota</taxon>
        <taxon>Alphaproteobacteria</taxon>
        <taxon>Rhodobacterales</taxon>
        <taxon>Roseobacteraceae</taxon>
        <taxon>Jannaschia</taxon>
    </lineage>
</organism>
<keyword evidence="4 6" id="KW-1133">Transmembrane helix</keyword>
<dbReference type="PANTHER" id="PTHR30619">
    <property type="entry name" value="DNA INTERNALIZATION/COMPETENCE PROTEIN COMEC/REC2"/>
    <property type="match status" value="1"/>
</dbReference>
<feature type="domain" description="DUF4131" evidence="8">
    <location>
        <begin position="56"/>
        <end position="203"/>
    </location>
</feature>
<dbReference type="GO" id="GO:0005886">
    <property type="term" value="C:plasma membrane"/>
    <property type="evidence" value="ECO:0007669"/>
    <property type="project" value="UniProtKB-SubCell"/>
</dbReference>
<dbReference type="OrthoDB" id="9790149at2"/>
<evidence type="ECO:0000259" key="7">
    <source>
        <dbReference type="Pfam" id="PF03772"/>
    </source>
</evidence>